<dbReference type="AlphaFoldDB" id="A0A183F693"/>
<dbReference type="WBParaSite" id="HPBE_0000168501-mRNA-1">
    <property type="protein sequence ID" value="HPBE_0000168501-mRNA-1"/>
    <property type="gene ID" value="HPBE_0000168501"/>
</dbReference>
<name>A0A183F693_HELPZ</name>
<dbReference type="Proteomes" id="UP000050761">
    <property type="component" value="Unassembled WGS sequence"/>
</dbReference>
<proteinExistence type="predicted"/>
<gene>
    <name evidence="1" type="ORF">HPBE_LOCUS1686</name>
</gene>
<evidence type="ECO:0000313" key="1">
    <source>
        <dbReference type="EMBL" id="VDO20705.1"/>
    </source>
</evidence>
<organism evidence="2 3">
    <name type="scientific">Heligmosomoides polygyrus</name>
    <name type="common">Parasitic roundworm</name>
    <dbReference type="NCBI Taxonomy" id="6339"/>
    <lineage>
        <taxon>Eukaryota</taxon>
        <taxon>Metazoa</taxon>
        <taxon>Ecdysozoa</taxon>
        <taxon>Nematoda</taxon>
        <taxon>Chromadorea</taxon>
        <taxon>Rhabditida</taxon>
        <taxon>Rhabditina</taxon>
        <taxon>Rhabditomorpha</taxon>
        <taxon>Strongyloidea</taxon>
        <taxon>Heligmosomidae</taxon>
        <taxon>Heligmosomoides</taxon>
    </lineage>
</organism>
<accession>A0A3P7X532</accession>
<evidence type="ECO:0000313" key="3">
    <source>
        <dbReference type="WBParaSite" id="HPBE_0000168501-mRNA-1"/>
    </source>
</evidence>
<accession>A0A183F693</accession>
<reference evidence="1 2" key="1">
    <citation type="submission" date="2018-11" db="EMBL/GenBank/DDBJ databases">
        <authorList>
            <consortium name="Pathogen Informatics"/>
        </authorList>
    </citation>
    <scope>NUCLEOTIDE SEQUENCE [LARGE SCALE GENOMIC DNA]</scope>
</reference>
<protein>
    <submittedName>
        <fullName evidence="3">Transposase</fullName>
    </submittedName>
</protein>
<dbReference type="EMBL" id="UZAH01002010">
    <property type="protein sequence ID" value="VDO20705.1"/>
    <property type="molecule type" value="Genomic_DNA"/>
</dbReference>
<sequence length="82" mass="10246">MMRFAGTCWTEAITDRIPRDIKGTPTRWWTYWYDLLFFVKAQNERHDAIRGNRTRSTLVRDRDEWRRFWRSLTQLDDQRYNT</sequence>
<evidence type="ECO:0000313" key="2">
    <source>
        <dbReference type="Proteomes" id="UP000050761"/>
    </source>
</evidence>
<keyword evidence="2" id="KW-1185">Reference proteome</keyword>
<reference evidence="3" key="2">
    <citation type="submission" date="2019-09" db="UniProtKB">
        <authorList>
            <consortium name="WormBaseParasite"/>
        </authorList>
    </citation>
    <scope>IDENTIFICATION</scope>
</reference>
<dbReference type="OrthoDB" id="5815649at2759"/>